<evidence type="ECO:0000256" key="1">
    <source>
        <dbReference type="ARBA" id="ARBA00004123"/>
    </source>
</evidence>
<dbReference type="GO" id="GO:0006357">
    <property type="term" value="P:regulation of transcription by RNA polymerase II"/>
    <property type="evidence" value="ECO:0000318"/>
    <property type="project" value="GO_Central"/>
</dbReference>
<keyword evidence="16" id="KW-1185">Reference proteome</keyword>
<accession>A0A803T6X2</accession>
<keyword evidence="9" id="KW-0804">Transcription</keyword>
<feature type="domain" description="C2H2-type" evidence="13">
    <location>
        <begin position="235"/>
        <end position="262"/>
    </location>
</feature>
<evidence type="ECO:0000256" key="5">
    <source>
        <dbReference type="ARBA" id="ARBA00022771"/>
    </source>
</evidence>
<dbReference type="GO" id="GO:0000981">
    <property type="term" value="F:DNA-binding transcription factor activity, RNA polymerase II-specific"/>
    <property type="evidence" value="ECO:0000318"/>
    <property type="project" value="GO_Central"/>
</dbReference>
<evidence type="ECO:0000313" key="16">
    <source>
        <dbReference type="Proteomes" id="UP000001646"/>
    </source>
</evidence>
<dbReference type="CDD" id="cd07936">
    <property type="entry name" value="SCAN"/>
    <property type="match status" value="1"/>
</dbReference>
<reference evidence="15" key="1">
    <citation type="submission" date="2009-12" db="EMBL/GenBank/DDBJ databases">
        <title>The Genome Sequence of Anolis carolinensis (Green Anole Lizard).</title>
        <authorList>
            <consortium name="The Genome Sequencing Platform"/>
            <person name="Di Palma F."/>
            <person name="Alfoldi J."/>
            <person name="Heiman D."/>
            <person name="Young S."/>
            <person name="Grabherr M."/>
            <person name="Johnson J."/>
            <person name="Lander E.S."/>
            <person name="Lindblad-Toh K."/>
        </authorList>
    </citation>
    <scope>NUCLEOTIDE SEQUENCE [LARGE SCALE GENOMIC DNA]</scope>
    <source>
        <strain evidence="15">JBL SC #1</strain>
    </source>
</reference>
<dbReference type="InterPro" id="IPR050527">
    <property type="entry name" value="Snail/Krueppel_Znf"/>
</dbReference>
<sequence>MQIALEQGHFLDPLEAALELRGDKDAQKQEEEEERNGITDGSLAGQEVSCGGSWAKDKPHSEVQRKRFREFSYQDANGPRDICSQLHNLCHWWLQPEKHTKSQILDLVILEQFLNILPLEMESWVRECGAETCSQAVALAEGFLLSQARRVNSARGDTALQGLALLISEMLSFLTPLHYDVTSPGENTHQENEETLINQKGPKEKEGNQTERLRNKSVHSQGETPIQPEKQRKPYKCSICGKSFHRSFILTAHQRMHKGEKPYSCSECGKRFYDRSHLISHQRTHTGEKPYKCLECGKNFSHKVNLTSHQRIHTGEKPYNCSDCGKSFCDKQNLLRHQRIHTGEKPYKCQECGKHFRQRATLTSHQRVHTGERPYRCPECGKSFYRKADLNRHLRIHSGVEKPILSWSVEMASDGVSLLCPIKDLSQENQCIISEIKQEVNC</sequence>
<comment type="similarity">
    <text evidence="2">Belongs to the krueppel C2H2-type zinc-finger protein family.</text>
</comment>
<dbReference type="Proteomes" id="UP000001646">
    <property type="component" value="Unplaced"/>
</dbReference>
<dbReference type="GO" id="GO:0005634">
    <property type="term" value="C:nucleus"/>
    <property type="evidence" value="ECO:0007669"/>
    <property type="project" value="UniProtKB-SubCell"/>
</dbReference>
<dbReference type="Pfam" id="PF02023">
    <property type="entry name" value="SCAN"/>
    <property type="match status" value="1"/>
</dbReference>
<dbReference type="GeneTree" id="ENSGT00940000154715"/>
<dbReference type="SUPFAM" id="SSF47353">
    <property type="entry name" value="Retrovirus capsid dimerization domain-like"/>
    <property type="match status" value="1"/>
</dbReference>
<evidence type="ECO:0000256" key="2">
    <source>
        <dbReference type="ARBA" id="ARBA00006991"/>
    </source>
</evidence>
<evidence type="ECO:0000256" key="8">
    <source>
        <dbReference type="ARBA" id="ARBA00023125"/>
    </source>
</evidence>
<evidence type="ECO:0000259" key="14">
    <source>
        <dbReference type="PROSITE" id="PS50804"/>
    </source>
</evidence>
<dbReference type="InterPro" id="IPR036236">
    <property type="entry name" value="Znf_C2H2_sf"/>
</dbReference>
<dbReference type="GO" id="GO:0000978">
    <property type="term" value="F:RNA polymerase II cis-regulatory region sequence-specific DNA binding"/>
    <property type="evidence" value="ECO:0000318"/>
    <property type="project" value="GO_Central"/>
</dbReference>
<dbReference type="FunFam" id="3.30.160.60:FF:000012">
    <property type="entry name" value="RB-associated KRAB zinc finger protein-like"/>
    <property type="match status" value="1"/>
</dbReference>
<keyword evidence="3" id="KW-0479">Metal-binding</keyword>
<proteinExistence type="inferred from homology"/>
<keyword evidence="4" id="KW-0677">Repeat</keyword>
<dbReference type="InParanoid" id="A0A803T6X2"/>
<dbReference type="InterPro" id="IPR038269">
    <property type="entry name" value="SCAN_sf"/>
</dbReference>
<keyword evidence="6" id="KW-0862">Zinc</keyword>
<dbReference type="InterPro" id="IPR013087">
    <property type="entry name" value="Znf_C2H2_type"/>
</dbReference>
<keyword evidence="8" id="KW-0238">DNA-binding</keyword>
<feature type="domain" description="SCAN box" evidence="14">
    <location>
        <begin position="65"/>
        <end position="143"/>
    </location>
</feature>
<reference evidence="15" key="3">
    <citation type="submission" date="2025-09" db="UniProtKB">
        <authorList>
            <consortium name="Ensembl"/>
        </authorList>
    </citation>
    <scope>IDENTIFICATION</scope>
</reference>
<feature type="domain" description="C2H2-type" evidence="13">
    <location>
        <begin position="319"/>
        <end position="346"/>
    </location>
</feature>
<name>A0A803T6X2_ANOCA</name>
<reference evidence="15" key="2">
    <citation type="submission" date="2025-08" db="UniProtKB">
        <authorList>
            <consortium name="Ensembl"/>
        </authorList>
    </citation>
    <scope>IDENTIFICATION</scope>
</reference>
<evidence type="ECO:0000256" key="6">
    <source>
        <dbReference type="ARBA" id="ARBA00022833"/>
    </source>
</evidence>
<dbReference type="FunFam" id="3.30.160.60:FF:002343">
    <property type="entry name" value="Zinc finger protein 33A"/>
    <property type="match status" value="2"/>
</dbReference>
<dbReference type="InterPro" id="IPR003309">
    <property type="entry name" value="SCAN_dom"/>
</dbReference>
<dbReference type="PROSITE" id="PS00028">
    <property type="entry name" value="ZINC_FINGER_C2H2_1"/>
    <property type="match status" value="6"/>
</dbReference>
<evidence type="ECO:0000259" key="13">
    <source>
        <dbReference type="PROSITE" id="PS50157"/>
    </source>
</evidence>
<dbReference type="FunFam" id="1.10.4020.10:FF:000005">
    <property type="entry name" value="Uncharacterized protein"/>
    <property type="match status" value="1"/>
</dbReference>
<dbReference type="FunFam" id="3.30.160.60:FF:003000">
    <property type="entry name" value="Zinc finger and SCAN domain-containing 20"/>
    <property type="match status" value="1"/>
</dbReference>
<feature type="region of interest" description="Disordered" evidence="12">
    <location>
        <begin position="21"/>
        <end position="61"/>
    </location>
</feature>
<dbReference type="SUPFAM" id="SSF57667">
    <property type="entry name" value="beta-beta-alpha zinc fingers"/>
    <property type="match status" value="3"/>
</dbReference>
<protein>
    <submittedName>
        <fullName evidence="15">Uncharacterized protein</fullName>
    </submittedName>
</protein>
<feature type="domain" description="C2H2-type" evidence="13">
    <location>
        <begin position="263"/>
        <end position="290"/>
    </location>
</feature>
<dbReference type="Pfam" id="PF00096">
    <property type="entry name" value="zf-C2H2"/>
    <property type="match status" value="6"/>
</dbReference>
<dbReference type="FunFam" id="3.30.160.60:FF:000358">
    <property type="entry name" value="zinc finger protein 24"/>
    <property type="match status" value="1"/>
</dbReference>
<keyword evidence="10" id="KW-0539">Nucleus</keyword>
<feature type="region of interest" description="Disordered" evidence="12">
    <location>
        <begin position="182"/>
        <end position="230"/>
    </location>
</feature>
<dbReference type="PANTHER" id="PTHR24388:SF54">
    <property type="entry name" value="PROTEIN ESCARGOT"/>
    <property type="match status" value="1"/>
</dbReference>
<dbReference type="FunFam" id="3.30.160.60:FF:000478">
    <property type="entry name" value="Zinc finger protein 133"/>
    <property type="match status" value="1"/>
</dbReference>
<dbReference type="GO" id="GO:0008270">
    <property type="term" value="F:zinc ion binding"/>
    <property type="evidence" value="ECO:0007669"/>
    <property type="project" value="UniProtKB-KW"/>
</dbReference>
<dbReference type="PANTHER" id="PTHR24388">
    <property type="entry name" value="ZINC FINGER PROTEIN"/>
    <property type="match status" value="1"/>
</dbReference>
<dbReference type="SMART" id="SM00431">
    <property type="entry name" value="SCAN"/>
    <property type="match status" value="1"/>
</dbReference>
<feature type="domain" description="C2H2-type" evidence="13">
    <location>
        <begin position="291"/>
        <end position="318"/>
    </location>
</feature>
<dbReference type="Gene3D" id="1.10.4020.10">
    <property type="entry name" value="DNA breaking-rejoining enzymes"/>
    <property type="match status" value="1"/>
</dbReference>
<evidence type="ECO:0000256" key="7">
    <source>
        <dbReference type="ARBA" id="ARBA00023015"/>
    </source>
</evidence>
<organism evidence="15 16">
    <name type="scientific">Anolis carolinensis</name>
    <name type="common">Green anole</name>
    <name type="synonym">American chameleon</name>
    <dbReference type="NCBI Taxonomy" id="28377"/>
    <lineage>
        <taxon>Eukaryota</taxon>
        <taxon>Metazoa</taxon>
        <taxon>Chordata</taxon>
        <taxon>Craniata</taxon>
        <taxon>Vertebrata</taxon>
        <taxon>Euteleostomi</taxon>
        <taxon>Lepidosauria</taxon>
        <taxon>Squamata</taxon>
        <taxon>Bifurcata</taxon>
        <taxon>Unidentata</taxon>
        <taxon>Episquamata</taxon>
        <taxon>Toxicofera</taxon>
        <taxon>Iguania</taxon>
        <taxon>Dactyloidae</taxon>
        <taxon>Anolis</taxon>
    </lineage>
</organism>
<evidence type="ECO:0000256" key="10">
    <source>
        <dbReference type="ARBA" id="ARBA00023242"/>
    </source>
</evidence>
<dbReference type="AlphaFoldDB" id="A0A803T6X2"/>
<keyword evidence="7" id="KW-0805">Transcription regulation</keyword>
<feature type="domain" description="C2H2-type" evidence="13">
    <location>
        <begin position="347"/>
        <end position="374"/>
    </location>
</feature>
<dbReference type="PROSITE" id="PS50804">
    <property type="entry name" value="SCAN_BOX"/>
    <property type="match status" value="1"/>
</dbReference>
<dbReference type="Ensembl" id="ENSACAT00000047412.1">
    <property type="protein sequence ID" value="ENSACAP00000030962.1"/>
    <property type="gene ID" value="ENSACAG00000045056.1"/>
</dbReference>
<evidence type="ECO:0000313" key="15">
    <source>
        <dbReference type="Ensembl" id="ENSACAP00000030962.1"/>
    </source>
</evidence>
<keyword evidence="5 11" id="KW-0863">Zinc-finger</keyword>
<evidence type="ECO:0000256" key="11">
    <source>
        <dbReference type="PROSITE-ProRule" id="PRU00042"/>
    </source>
</evidence>
<feature type="domain" description="C2H2-type" evidence="13">
    <location>
        <begin position="375"/>
        <end position="402"/>
    </location>
</feature>
<feature type="compositionally biased region" description="Basic and acidic residues" evidence="12">
    <location>
        <begin position="201"/>
        <end position="214"/>
    </location>
</feature>
<comment type="subcellular location">
    <subcellularLocation>
        <location evidence="1">Nucleus</location>
    </subcellularLocation>
</comment>
<evidence type="ECO:0000256" key="9">
    <source>
        <dbReference type="ARBA" id="ARBA00023163"/>
    </source>
</evidence>
<evidence type="ECO:0000256" key="4">
    <source>
        <dbReference type="ARBA" id="ARBA00022737"/>
    </source>
</evidence>
<dbReference type="PROSITE" id="PS50157">
    <property type="entry name" value="ZINC_FINGER_C2H2_2"/>
    <property type="match status" value="6"/>
</dbReference>
<dbReference type="SMART" id="SM00355">
    <property type="entry name" value="ZnF_C2H2"/>
    <property type="match status" value="6"/>
</dbReference>
<dbReference type="Gene3D" id="3.30.160.60">
    <property type="entry name" value="Classic Zinc Finger"/>
    <property type="match status" value="6"/>
</dbReference>
<evidence type="ECO:0000256" key="12">
    <source>
        <dbReference type="SAM" id="MobiDB-lite"/>
    </source>
</evidence>
<evidence type="ECO:0000256" key="3">
    <source>
        <dbReference type="ARBA" id="ARBA00022723"/>
    </source>
</evidence>